<dbReference type="Proteomes" id="UP000094444">
    <property type="component" value="Unassembled WGS sequence"/>
</dbReference>
<feature type="region of interest" description="Disordered" evidence="1">
    <location>
        <begin position="374"/>
        <end position="697"/>
    </location>
</feature>
<dbReference type="EMBL" id="MAVT02000045">
    <property type="protein sequence ID" value="POS80540.1"/>
    <property type="molecule type" value="Genomic_DNA"/>
</dbReference>
<dbReference type="AlphaFoldDB" id="A0A2P5IDF0"/>
<evidence type="ECO:0000313" key="3">
    <source>
        <dbReference type="Proteomes" id="UP000094444"/>
    </source>
</evidence>
<feature type="region of interest" description="Disordered" evidence="1">
    <location>
        <begin position="233"/>
        <end position="337"/>
    </location>
</feature>
<feature type="compositionally biased region" description="Polar residues" evidence="1">
    <location>
        <begin position="657"/>
        <end position="681"/>
    </location>
</feature>
<feature type="compositionally biased region" description="Basic and acidic residues" evidence="1">
    <location>
        <begin position="518"/>
        <end position="528"/>
    </location>
</feature>
<feature type="compositionally biased region" description="Basic residues" evidence="1">
    <location>
        <begin position="282"/>
        <end position="293"/>
    </location>
</feature>
<keyword evidence="3" id="KW-1185">Reference proteome</keyword>
<name>A0A2P5IDF0_DIAHE</name>
<feature type="compositionally biased region" description="Low complexity" evidence="1">
    <location>
        <begin position="801"/>
        <end position="812"/>
    </location>
</feature>
<feature type="compositionally biased region" description="Low complexity" evidence="1">
    <location>
        <begin position="463"/>
        <end position="491"/>
    </location>
</feature>
<comment type="caution">
    <text evidence="2">The sequence shown here is derived from an EMBL/GenBank/DDBJ whole genome shotgun (WGS) entry which is preliminary data.</text>
</comment>
<proteinExistence type="predicted"/>
<feature type="compositionally biased region" description="Basic and acidic residues" evidence="1">
    <location>
        <begin position="319"/>
        <end position="334"/>
    </location>
</feature>
<sequence length="852" mass="90746">MDAFLLDAPEPDHACASAEDLALELAQLRNAKVTDTKAEHISATFEFGSTVVFNVQENENEVAESQNPDQSAGGSPGAAPPAPMNGNTPASATREIRAIDTLLNQPTDDPALQKLVAKHIIASLGSVDGSSWTVRSVSRNSSGWTFTYLCKHSTQAWMRQNSKHSAKLRIAESSGKDGQDPTNLSRPAFDCRGSVTIAFAKSRRAITVKLEHTPLHKTVAELAELFKPPPLLPRVEAAKGKNGDRKKRKSQADGVEAPEGGRKKKSKKTTTAVEQDGAQAPKPKKPRASKPKKSQNATAQPQTESGQNNALLNLSPLETARRQEEASKKLRDNGIDPETLSAEQFNIFANQSPDLQLESLAMLVKYGAERLRIVHPSKDNTPQSPDPSNGDTPNASTKKKKSSRNKPSEDGTPKVKKTRGSCQACRAKKIKTRKSAGAKSAEVAVDEPEFPEAGPVPDPVAHPVPDSVAHPVAHPVANPVANPVPNSVPDPEILPDTAPEEEEASDLGSPGFDSAQPHGHEILPHPHDTTGFAGVSHDVAQDLYQPAPSGLSYPQGVGIAEDMSSADYFQPRAATNGITYPQPPQPASDVAYAEGASAPHHQARDPEPVPVPIQPSQPPSQPNHQTQSRNGPRRSLPSGSGQHQADYANSADPTPAASWQSTNIPANAVQTYSESPATSQGAPAGQYRSKQSVAPTAYDTAAQDALQAATTLTQAALQKRPHASPTARTMSPFANPTQAAQIARTKSRQSQRAQSRQTASPFQPSATSQPPPVVATSSLYNAPSNATSESVPSYDQYSRYSHAPTHATTTSSRVAYEPYSQQAGSHISATSYSGYGCCSQLEALDWWSYKAK</sequence>
<feature type="compositionally biased region" description="Low complexity" evidence="1">
    <location>
        <begin position="59"/>
        <end position="73"/>
    </location>
</feature>
<feature type="region of interest" description="Disordered" evidence="1">
    <location>
        <begin position="59"/>
        <end position="90"/>
    </location>
</feature>
<dbReference type="OrthoDB" id="3251668at2759"/>
<gene>
    <name evidence="2" type="ORF">DHEL01_v201077</name>
</gene>
<feature type="compositionally biased region" description="Polar residues" evidence="1">
    <location>
        <begin position="379"/>
        <end position="396"/>
    </location>
</feature>
<reference evidence="2" key="1">
    <citation type="submission" date="2017-09" db="EMBL/GenBank/DDBJ databases">
        <title>Polyketide synthases of a Diaporthe helianthi virulent isolate.</title>
        <authorList>
            <person name="Baroncelli R."/>
        </authorList>
    </citation>
    <scope>NUCLEOTIDE SEQUENCE [LARGE SCALE GENOMIC DNA]</scope>
    <source>
        <strain evidence="2">7/96</strain>
    </source>
</reference>
<evidence type="ECO:0000256" key="1">
    <source>
        <dbReference type="SAM" id="MobiDB-lite"/>
    </source>
</evidence>
<feature type="compositionally biased region" description="Basic residues" evidence="1">
    <location>
        <begin position="426"/>
        <end position="436"/>
    </location>
</feature>
<organism evidence="2 3">
    <name type="scientific">Diaporthe helianthi</name>
    <dbReference type="NCBI Taxonomy" id="158607"/>
    <lineage>
        <taxon>Eukaryota</taxon>
        <taxon>Fungi</taxon>
        <taxon>Dikarya</taxon>
        <taxon>Ascomycota</taxon>
        <taxon>Pezizomycotina</taxon>
        <taxon>Sordariomycetes</taxon>
        <taxon>Sordariomycetidae</taxon>
        <taxon>Diaporthales</taxon>
        <taxon>Diaporthaceae</taxon>
        <taxon>Diaporthe</taxon>
    </lineage>
</organism>
<dbReference type="STRING" id="158607.A0A2P5IDF0"/>
<protein>
    <submittedName>
        <fullName evidence="2">DNA methylation modulator-2</fullName>
    </submittedName>
</protein>
<feature type="compositionally biased region" description="Polar residues" evidence="1">
    <location>
        <begin position="295"/>
        <end position="312"/>
    </location>
</feature>
<dbReference type="InParanoid" id="A0A2P5IDF0"/>
<evidence type="ECO:0000313" key="2">
    <source>
        <dbReference type="EMBL" id="POS80540.1"/>
    </source>
</evidence>
<feature type="compositionally biased region" description="Low complexity" evidence="1">
    <location>
        <begin position="748"/>
        <end position="760"/>
    </location>
</feature>
<feature type="compositionally biased region" description="Pro residues" evidence="1">
    <location>
        <begin position="608"/>
        <end position="621"/>
    </location>
</feature>
<feature type="region of interest" description="Disordered" evidence="1">
    <location>
        <begin position="168"/>
        <end position="187"/>
    </location>
</feature>
<feature type="region of interest" description="Disordered" evidence="1">
    <location>
        <begin position="712"/>
        <end position="820"/>
    </location>
</feature>
<accession>A0A2P5IDF0</accession>
<feature type="compositionally biased region" description="Polar residues" evidence="1">
    <location>
        <begin position="775"/>
        <end position="799"/>
    </location>
</feature>
<feature type="compositionally biased region" description="Polar residues" evidence="1">
    <location>
        <begin position="726"/>
        <end position="740"/>
    </location>
</feature>